<gene>
    <name evidence="2" type="ORF">BOKJ2_LOCUS8479</name>
</gene>
<proteinExistence type="predicted"/>
<evidence type="ECO:0000313" key="3">
    <source>
        <dbReference type="Proteomes" id="UP000614601"/>
    </source>
</evidence>
<feature type="signal peptide" evidence="1">
    <location>
        <begin position="1"/>
        <end position="20"/>
    </location>
</feature>
<dbReference type="Proteomes" id="UP000783686">
    <property type="component" value="Unassembled WGS sequence"/>
</dbReference>
<dbReference type="EMBL" id="CAJFDH010000004">
    <property type="protein sequence ID" value="CAD5219508.1"/>
    <property type="molecule type" value="Genomic_DNA"/>
</dbReference>
<evidence type="ECO:0000313" key="2">
    <source>
        <dbReference type="EMBL" id="CAD5219508.1"/>
    </source>
</evidence>
<dbReference type="Proteomes" id="UP000614601">
    <property type="component" value="Unassembled WGS sequence"/>
</dbReference>
<evidence type="ECO:0000256" key="1">
    <source>
        <dbReference type="SAM" id="SignalP"/>
    </source>
</evidence>
<dbReference type="EMBL" id="CAJFCW020000004">
    <property type="protein sequence ID" value="CAG9112599.1"/>
    <property type="molecule type" value="Genomic_DNA"/>
</dbReference>
<protein>
    <submittedName>
        <fullName evidence="2">Uncharacterized protein</fullName>
    </submittedName>
</protein>
<keyword evidence="1" id="KW-0732">Signal</keyword>
<reference evidence="2" key="1">
    <citation type="submission" date="2020-09" db="EMBL/GenBank/DDBJ databases">
        <authorList>
            <person name="Kikuchi T."/>
        </authorList>
    </citation>
    <scope>NUCLEOTIDE SEQUENCE</scope>
    <source>
        <strain evidence="2">SH1</strain>
    </source>
</reference>
<sequence length="89" mass="10138">MQSLIASSIVLLLVTNSVFGLGYIYDDTYFPIPQGAQIVVETLPETKFMPQRRFDPAWRHIGLGKRSTDEPRRISGERSWAMIGLGKRR</sequence>
<name>A0A811KW10_9BILA</name>
<feature type="chain" id="PRO_5035681686" evidence="1">
    <location>
        <begin position="21"/>
        <end position="89"/>
    </location>
</feature>
<dbReference type="OrthoDB" id="5875078at2759"/>
<accession>A0A811KW10</accession>
<organism evidence="2 3">
    <name type="scientific">Bursaphelenchus okinawaensis</name>
    <dbReference type="NCBI Taxonomy" id="465554"/>
    <lineage>
        <taxon>Eukaryota</taxon>
        <taxon>Metazoa</taxon>
        <taxon>Ecdysozoa</taxon>
        <taxon>Nematoda</taxon>
        <taxon>Chromadorea</taxon>
        <taxon>Rhabditida</taxon>
        <taxon>Tylenchina</taxon>
        <taxon>Tylenchomorpha</taxon>
        <taxon>Aphelenchoidea</taxon>
        <taxon>Aphelenchoididae</taxon>
        <taxon>Bursaphelenchus</taxon>
    </lineage>
</organism>
<comment type="caution">
    <text evidence="2">The sequence shown here is derived from an EMBL/GenBank/DDBJ whole genome shotgun (WGS) entry which is preliminary data.</text>
</comment>
<keyword evidence="3" id="KW-1185">Reference proteome</keyword>
<dbReference type="AlphaFoldDB" id="A0A811KW10"/>